<gene>
    <name evidence="2" type="ORF">GCM10010345_37930</name>
</gene>
<name>A0ABQ3CPC0_9ACTN</name>
<evidence type="ECO:0000313" key="3">
    <source>
        <dbReference type="Proteomes" id="UP000653644"/>
    </source>
</evidence>
<sequence length="96" mass="9910">MAAGGAPATVRDPRRTAGTDSGETELEENGGLPFASVADARTSATAPRALGGGNAVRFPLSWAHAEPVRGRVDTACPAAVTEQMRALLRHRHPGLP</sequence>
<dbReference type="Proteomes" id="UP000653644">
    <property type="component" value="Unassembled WGS sequence"/>
</dbReference>
<evidence type="ECO:0000256" key="1">
    <source>
        <dbReference type="SAM" id="MobiDB-lite"/>
    </source>
</evidence>
<accession>A0ABQ3CPC0</accession>
<proteinExistence type="predicted"/>
<feature type="region of interest" description="Disordered" evidence="1">
    <location>
        <begin position="1"/>
        <end position="35"/>
    </location>
</feature>
<comment type="caution">
    <text evidence="2">The sequence shown here is derived from an EMBL/GenBank/DDBJ whole genome shotgun (WGS) entry which is preliminary data.</text>
</comment>
<organism evidence="2 3">
    <name type="scientific">Streptomyces canarius</name>
    <dbReference type="NCBI Taxonomy" id="285453"/>
    <lineage>
        <taxon>Bacteria</taxon>
        <taxon>Bacillati</taxon>
        <taxon>Actinomycetota</taxon>
        <taxon>Actinomycetes</taxon>
        <taxon>Kitasatosporales</taxon>
        <taxon>Streptomycetaceae</taxon>
        <taxon>Streptomyces</taxon>
    </lineage>
</organism>
<keyword evidence="3" id="KW-1185">Reference proteome</keyword>
<reference evidence="3" key="1">
    <citation type="journal article" date="2019" name="Int. J. Syst. Evol. Microbiol.">
        <title>The Global Catalogue of Microorganisms (GCM) 10K type strain sequencing project: providing services to taxonomists for standard genome sequencing and annotation.</title>
        <authorList>
            <consortium name="The Broad Institute Genomics Platform"/>
            <consortium name="The Broad Institute Genome Sequencing Center for Infectious Disease"/>
            <person name="Wu L."/>
            <person name="Ma J."/>
        </authorList>
    </citation>
    <scope>NUCLEOTIDE SEQUENCE [LARGE SCALE GENOMIC DNA]</scope>
    <source>
        <strain evidence="3">JCM 4733</strain>
    </source>
</reference>
<dbReference type="EMBL" id="BMVN01000011">
    <property type="protein sequence ID" value="GHA29452.1"/>
    <property type="molecule type" value="Genomic_DNA"/>
</dbReference>
<evidence type="ECO:0000313" key="2">
    <source>
        <dbReference type="EMBL" id="GHA29452.1"/>
    </source>
</evidence>
<protein>
    <submittedName>
        <fullName evidence="2">Uncharacterized protein</fullName>
    </submittedName>
</protein>